<keyword evidence="2" id="KW-1185">Reference proteome</keyword>
<comment type="caution">
    <text evidence="1">The sequence shown here is derived from an EMBL/GenBank/DDBJ whole genome shotgun (WGS) entry which is preliminary data.</text>
</comment>
<sequence>MCAQRVLRGPPSLSHQEGRGVMYLSGRFAHLPFPPSCPMPYLPSLPCLGPLRSRCIHSSSRILQAPSHHLITHPVLSMPLFLTISSSSSFFPHRLGSLTFSSLTTARSLGATPTPLLRCFLPQVLFRLGMFVEVLSQPLIMKTNHVAALRGMIRLLDP</sequence>
<protein>
    <submittedName>
        <fullName evidence="1">Uncharacterized protein</fullName>
    </submittedName>
</protein>
<organism evidence="1 2">
    <name type="scientific">Portunus trituberculatus</name>
    <name type="common">Swimming crab</name>
    <name type="synonym">Neptunus trituberculatus</name>
    <dbReference type="NCBI Taxonomy" id="210409"/>
    <lineage>
        <taxon>Eukaryota</taxon>
        <taxon>Metazoa</taxon>
        <taxon>Ecdysozoa</taxon>
        <taxon>Arthropoda</taxon>
        <taxon>Crustacea</taxon>
        <taxon>Multicrustacea</taxon>
        <taxon>Malacostraca</taxon>
        <taxon>Eumalacostraca</taxon>
        <taxon>Eucarida</taxon>
        <taxon>Decapoda</taxon>
        <taxon>Pleocyemata</taxon>
        <taxon>Brachyura</taxon>
        <taxon>Eubrachyura</taxon>
        <taxon>Portunoidea</taxon>
        <taxon>Portunidae</taxon>
        <taxon>Portuninae</taxon>
        <taxon>Portunus</taxon>
    </lineage>
</organism>
<accession>A0A5B7KDG8</accession>
<dbReference type="AlphaFoldDB" id="A0A5B7KDG8"/>
<evidence type="ECO:0000313" key="1">
    <source>
        <dbReference type="EMBL" id="MPD05210.1"/>
    </source>
</evidence>
<dbReference type="EMBL" id="VSRR010144951">
    <property type="protein sequence ID" value="MPD05210.1"/>
    <property type="molecule type" value="Genomic_DNA"/>
</dbReference>
<proteinExistence type="predicted"/>
<dbReference type="Proteomes" id="UP000324222">
    <property type="component" value="Unassembled WGS sequence"/>
</dbReference>
<evidence type="ECO:0000313" key="2">
    <source>
        <dbReference type="Proteomes" id="UP000324222"/>
    </source>
</evidence>
<reference evidence="1 2" key="1">
    <citation type="submission" date="2019-05" db="EMBL/GenBank/DDBJ databases">
        <title>Another draft genome of Portunus trituberculatus and its Hox gene families provides insights of decapod evolution.</title>
        <authorList>
            <person name="Jeong J.-H."/>
            <person name="Song I."/>
            <person name="Kim S."/>
            <person name="Choi T."/>
            <person name="Kim D."/>
            <person name="Ryu S."/>
            <person name="Kim W."/>
        </authorList>
    </citation>
    <scope>NUCLEOTIDE SEQUENCE [LARGE SCALE GENOMIC DNA]</scope>
    <source>
        <tissue evidence="1">Muscle</tissue>
    </source>
</reference>
<name>A0A5B7KDG8_PORTR</name>
<gene>
    <name evidence="1" type="ORF">E2C01_100941</name>
</gene>